<proteinExistence type="predicted"/>
<dbReference type="CDD" id="cd02233">
    <property type="entry name" value="cupin_HNL-like"/>
    <property type="match status" value="1"/>
</dbReference>
<dbReference type="EMBL" id="LOMK01000001">
    <property type="protein sequence ID" value="KYN26178.1"/>
    <property type="molecule type" value="Genomic_DNA"/>
</dbReference>
<protein>
    <submittedName>
        <fullName evidence="2">Cupin</fullName>
    </submittedName>
</protein>
<sequence>MNNEANTFIPEELKAGLFTGRGLFDFGEKNVAYADYFTGTSYLALLNLPGLIVVNVTFEPGCRNFWHIHHKGGQILLVTAGRGWYQEEGKPAQELHPGDVVHIAPGTKHWHGAAKDSWFAHVAIEIPAEGSSNEWCEPVSDQDYNALQ</sequence>
<dbReference type="InterPro" id="IPR014710">
    <property type="entry name" value="RmlC-like_jellyroll"/>
</dbReference>
<dbReference type="PANTHER" id="PTHR43698">
    <property type="entry name" value="RIBD C-TERMINAL DOMAIN CONTAINING PROTEIN"/>
    <property type="match status" value="1"/>
</dbReference>
<dbReference type="InterPro" id="IPR011051">
    <property type="entry name" value="RmlC_Cupin_sf"/>
</dbReference>
<dbReference type="SUPFAM" id="SSF51182">
    <property type="entry name" value="RmlC-like cupins"/>
    <property type="match status" value="1"/>
</dbReference>
<comment type="caution">
    <text evidence="2">The sequence shown here is derived from an EMBL/GenBank/DDBJ whole genome shotgun (WGS) entry which is preliminary data.</text>
</comment>
<dbReference type="PANTHER" id="PTHR43698:SF1">
    <property type="entry name" value="BLL4564 PROTEIN"/>
    <property type="match status" value="1"/>
</dbReference>
<organism evidence="2 3">
    <name type="scientific">Vibrio cidicii</name>
    <dbReference type="NCBI Taxonomy" id="1763883"/>
    <lineage>
        <taxon>Bacteria</taxon>
        <taxon>Pseudomonadati</taxon>
        <taxon>Pseudomonadota</taxon>
        <taxon>Gammaproteobacteria</taxon>
        <taxon>Vibrionales</taxon>
        <taxon>Vibrionaceae</taxon>
        <taxon>Vibrio</taxon>
    </lineage>
</organism>
<accession>A0A151JKD0</accession>
<evidence type="ECO:0000259" key="1">
    <source>
        <dbReference type="Pfam" id="PF07883"/>
    </source>
</evidence>
<name>A0A151JKD0_9VIBR</name>
<dbReference type="Pfam" id="PF07883">
    <property type="entry name" value="Cupin_2"/>
    <property type="match status" value="1"/>
</dbReference>
<dbReference type="InterPro" id="IPR047263">
    <property type="entry name" value="HNL-like_cupin"/>
</dbReference>
<reference evidence="3" key="1">
    <citation type="submission" date="2015-12" db="EMBL/GenBank/DDBJ databases">
        <authorList>
            <person name="Tarr C.L."/>
            <person name="Gladney L.M."/>
        </authorList>
    </citation>
    <scope>NUCLEOTIDE SEQUENCE [LARGE SCALE GENOMIC DNA]</scope>
    <source>
        <strain evidence="3">2756-81</strain>
    </source>
</reference>
<dbReference type="Gene3D" id="2.60.120.10">
    <property type="entry name" value="Jelly Rolls"/>
    <property type="match status" value="1"/>
</dbReference>
<evidence type="ECO:0000313" key="2">
    <source>
        <dbReference type="EMBL" id="KYN26178.1"/>
    </source>
</evidence>
<gene>
    <name evidence="2" type="ORF">AUQ44_13635</name>
</gene>
<dbReference type="InterPro" id="IPR013096">
    <property type="entry name" value="Cupin_2"/>
</dbReference>
<dbReference type="Proteomes" id="UP000075349">
    <property type="component" value="Unassembled WGS sequence"/>
</dbReference>
<evidence type="ECO:0000313" key="3">
    <source>
        <dbReference type="Proteomes" id="UP000075349"/>
    </source>
</evidence>
<dbReference type="AlphaFoldDB" id="A0A151JKD0"/>
<feature type="domain" description="Cupin type-2" evidence="1">
    <location>
        <begin position="56"/>
        <end position="116"/>
    </location>
</feature>